<gene>
    <name evidence="7" type="ORF">CANTADRAFT_55046</name>
</gene>
<evidence type="ECO:0000256" key="5">
    <source>
        <dbReference type="ARBA" id="ARBA00023242"/>
    </source>
</evidence>
<feature type="region of interest" description="Disordered" evidence="6">
    <location>
        <begin position="423"/>
        <end position="463"/>
    </location>
</feature>
<dbReference type="RefSeq" id="XP_020062847.1">
    <property type="nucleotide sequence ID" value="XM_020210399.1"/>
</dbReference>
<evidence type="ECO:0000256" key="3">
    <source>
        <dbReference type="ARBA" id="ARBA00022763"/>
    </source>
</evidence>
<organism evidence="7 8">
    <name type="scientific">Suhomyces tanzawaensis NRRL Y-17324</name>
    <dbReference type="NCBI Taxonomy" id="984487"/>
    <lineage>
        <taxon>Eukaryota</taxon>
        <taxon>Fungi</taxon>
        <taxon>Dikarya</taxon>
        <taxon>Ascomycota</taxon>
        <taxon>Saccharomycotina</taxon>
        <taxon>Pichiomycetes</taxon>
        <taxon>Debaryomycetaceae</taxon>
        <taxon>Suhomyces</taxon>
    </lineage>
</organism>
<dbReference type="InterPro" id="IPR046938">
    <property type="entry name" value="DNA_clamp_sf"/>
</dbReference>
<dbReference type="Proteomes" id="UP000094285">
    <property type="component" value="Unassembled WGS sequence"/>
</dbReference>
<dbReference type="GO" id="GO:0000077">
    <property type="term" value="P:DNA damage checkpoint signaling"/>
    <property type="evidence" value="ECO:0007669"/>
    <property type="project" value="InterPro"/>
</dbReference>
<evidence type="ECO:0000256" key="6">
    <source>
        <dbReference type="SAM" id="MobiDB-lite"/>
    </source>
</evidence>
<dbReference type="GeneID" id="30984535"/>
<proteinExistence type="inferred from homology"/>
<accession>A0A1E4SDZ2</accession>
<dbReference type="PANTHER" id="PTHR10870">
    <property type="entry name" value="CELL CYCLE CHECKPOINT PROTEIN RAD1"/>
    <property type="match status" value="1"/>
</dbReference>
<dbReference type="PANTHER" id="PTHR10870:SF0">
    <property type="entry name" value="CELL CYCLE CHECKPOINT PROTEIN RAD1"/>
    <property type="match status" value="1"/>
</dbReference>
<evidence type="ECO:0000256" key="1">
    <source>
        <dbReference type="ARBA" id="ARBA00004123"/>
    </source>
</evidence>
<keyword evidence="8" id="KW-1185">Reference proteome</keyword>
<keyword evidence="3" id="KW-0227">DNA damage</keyword>
<sequence>MTGLFVDSQISSQGSEGDNDTHRGTYLASFSACTTQVAHLADVFSAITTLNPQALMIIKPSGIVVYSEYNHVSNVQLNVDPSLFSLFSFLVRDANDVVILSQEDLDVPTELRLGVDVSLISDAFASVAASSPSTKLKNPNNPANNHSDPVTCYFTYNGEGHPLVIEFEDNLMSEKIEFLTFYTDFAYPYDSLGDSEHEELVINHNQIQSELILKSDVFSNLLADLHQINTVELYIYLSNEARGLGKSKNSKIRFTDSQLNFISRGPIGHLKLIYPSERTILEKLVLYGKDPTKKYNMVPVNTSLISCYNFANFIKIFRAVKLSSKCKILKDLNGVLSIQLLCKNNILPTYAGTLITFHHLEVSSYLDEDFQKDQVETARNFNSIFDDENYEYATDANAKEIAIEEYQELDMEAEKTRLTYASFMNQPNSNSNGGKMADNNRGQEGLQKKRKREDKLDDNGKGIHTVGGAVEVPLFL</sequence>
<dbReference type="PRINTS" id="PR01245">
    <property type="entry name" value="RAD1REC1"/>
</dbReference>
<protein>
    <recommendedName>
        <fullName evidence="9">DNA damage checkpoint control protein RAD17</fullName>
    </recommendedName>
</protein>
<dbReference type="InterPro" id="IPR003021">
    <property type="entry name" value="Rad1_Rec1_Rad17"/>
</dbReference>
<dbReference type="Pfam" id="PF02144">
    <property type="entry name" value="Rad1"/>
    <property type="match status" value="1"/>
</dbReference>
<comment type="similarity">
    <text evidence="2">Belongs to the rad1 family.</text>
</comment>
<name>A0A1E4SDZ2_9ASCO</name>
<dbReference type="Gene3D" id="3.70.10.10">
    <property type="match status" value="1"/>
</dbReference>
<dbReference type="GO" id="GO:0030896">
    <property type="term" value="C:checkpoint clamp complex"/>
    <property type="evidence" value="ECO:0007669"/>
    <property type="project" value="TreeGrafter"/>
</dbReference>
<evidence type="ECO:0000313" key="8">
    <source>
        <dbReference type="Proteomes" id="UP000094285"/>
    </source>
</evidence>
<evidence type="ECO:0008006" key="9">
    <source>
        <dbReference type="Google" id="ProtNLM"/>
    </source>
</evidence>
<dbReference type="STRING" id="984487.A0A1E4SDZ2"/>
<reference evidence="8" key="1">
    <citation type="submission" date="2016-05" db="EMBL/GenBank/DDBJ databases">
        <title>Comparative genomics of biotechnologically important yeasts.</title>
        <authorList>
            <consortium name="DOE Joint Genome Institute"/>
            <person name="Riley R."/>
            <person name="Haridas S."/>
            <person name="Wolfe K.H."/>
            <person name="Lopes M.R."/>
            <person name="Hittinger C.T."/>
            <person name="Goker M."/>
            <person name="Salamov A."/>
            <person name="Wisecaver J."/>
            <person name="Long T.M."/>
            <person name="Aerts A.L."/>
            <person name="Barry K."/>
            <person name="Choi C."/>
            <person name="Clum A."/>
            <person name="Coughlan A.Y."/>
            <person name="Deshpande S."/>
            <person name="Douglass A.P."/>
            <person name="Hanson S.J."/>
            <person name="Klenk H.-P."/>
            <person name="Labutti K."/>
            <person name="Lapidus A."/>
            <person name="Lindquist E."/>
            <person name="Lipzen A."/>
            <person name="Meier-Kolthoff J.P."/>
            <person name="Ohm R.A."/>
            <person name="Otillar R.P."/>
            <person name="Pangilinan J."/>
            <person name="Peng Y."/>
            <person name="Rokas A."/>
            <person name="Rosa C.A."/>
            <person name="Scheuner C."/>
            <person name="Sibirny A.A."/>
            <person name="Slot J.C."/>
            <person name="Stielow J.B."/>
            <person name="Sun H."/>
            <person name="Kurtzman C.P."/>
            <person name="Blackwell M."/>
            <person name="Grigoriev I.V."/>
            <person name="Jeffries T.W."/>
        </authorList>
    </citation>
    <scope>NUCLEOTIDE SEQUENCE [LARGE SCALE GENOMIC DNA]</scope>
    <source>
        <strain evidence="8">NRRL Y-17324</strain>
    </source>
</reference>
<dbReference type="GO" id="GO:0006281">
    <property type="term" value="P:DNA repair"/>
    <property type="evidence" value="ECO:0007669"/>
    <property type="project" value="UniProtKB-KW"/>
</dbReference>
<evidence type="ECO:0000256" key="2">
    <source>
        <dbReference type="ARBA" id="ARBA00010991"/>
    </source>
</evidence>
<dbReference type="EMBL" id="KV453914">
    <property type="protein sequence ID" value="ODV77725.1"/>
    <property type="molecule type" value="Genomic_DNA"/>
</dbReference>
<comment type="subcellular location">
    <subcellularLocation>
        <location evidence="1">Nucleus</location>
    </subcellularLocation>
</comment>
<evidence type="ECO:0000313" key="7">
    <source>
        <dbReference type="EMBL" id="ODV77725.1"/>
    </source>
</evidence>
<feature type="compositionally biased region" description="Polar residues" evidence="6">
    <location>
        <begin position="423"/>
        <end position="433"/>
    </location>
</feature>
<dbReference type="SUPFAM" id="SSF55979">
    <property type="entry name" value="DNA clamp"/>
    <property type="match status" value="1"/>
</dbReference>
<keyword evidence="4" id="KW-0234">DNA repair</keyword>
<evidence type="ECO:0000256" key="4">
    <source>
        <dbReference type="ARBA" id="ARBA00023204"/>
    </source>
</evidence>
<dbReference type="OrthoDB" id="337581at2759"/>
<keyword evidence="5" id="KW-0539">Nucleus</keyword>
<dbReference type="AlphaFoldDB" id="A0A1E4SDZ2"/>